<protein>
    <submittedName>
        <fullName evidence="5">HPr family phosphocarrier protein</fullName>
    </submittedName>
</protein>
<evidence type="ECO:0000256" key="3">
    <source>
        <dbReference type="ARBA" id="ARBA00022683"/>
    </source>
</evidence>
<dbReference type="RefSeq" id="WP_213171734.1">
    <property type="nucleotide sequence ID" value="NZ_CP070496.1"/>
</dbReference>
<dbReference type="KEGG" id="nav:JQS30_01985"/>
<feature type="domain" description="HPr" evidence="4">
    <location>
        <begin position="1"/>
        <end position="88"/>
    </location>
</feature>
<dbReference type="GO" id="GO:0009401">
    <property type="term" value="P:phosphoenolpyruvate-dependent sugar phosphotransferase system"/>
    <property type="evidence" value="ECO:0007669"/>
    <property type="project" value="UniProtKB-KW"/>
</dbReference>
<dbReference type="EMBL" id="CP070496">
    <property type="protein sequence ID" value="QSB05722.1"/>
    <property type="molecule type" value="Genomic_DNA"/>
</dbReference>
<dbReference type="PROSITE" id="PS51350">
    <property type="entry name" value="PTS_HPR_DOM"/>
    <property type="match status" value="1"/>
</dbReference>
<evidence type="ECO:0000313" key="6">
    <source>
        <dbReference type="Proteomes" id="UP000662939"/>
    </source>
</evidence>
<keyword evidence="3" id="KW-0598">Phosphotransferase system</keyword>
<evidence type="ECO:0000313" key="5">
    <source>
        <dbReference type="EMBL" id="QSB05722.1"/>
    </source>
</evidence>
<organism evidence="5 6">
    <name type="scientific">Natronoglycomyces albus</name>
    <dbReference type="NCBI Taxonomy" id="2811108"/>
    <lineage>
        <taxon>Bacteria</taxon>
        <taxon>Bacillati</taxon>
        <taxon>Actinomycetota</taxon>
        <taxon>Actinomycetes</taxon>
        <taxon>Glycomycetales</taxon>
        <taxon>Glycomycetaceae</taxon>
        <taxon>Natronoglycomyces</taxon>
    </lineage>
</organism>
<dbReference type="AlphaFoldDB" id="A0A895XPQ9"/>
<comment type="subcellular location">
    <subcellularLocation>
        <location evidence="1">Cytoplasm</location>
    </subcellularLocation>
</comment>
<dbReference type="InterPro" id="IPR035895">
    <property type="entry name" value="HPr-like_sf"/>
</dbReference>
<sequence>MSVRRVRVSAEAGIKARAATIFVETAGSSDDDVLIRRVEGPTLDAKSILHVLSLDIGQGDHIELESDDEAVLAALVELADPAAEAGAEPSPPPSP</sequence>
<dbReference type="InterPro" id="IPR000032">
    <property type="entry name" value="HPr-like"/>
</dbReference>
<dbReference type="SUPFAM" id="SSF55594">
    <property type="entry name" value="HPr-like"/>
    <property type="match status" value="1"/>
</dbReference>
<dbReference type="PANTHER" id="PTHR33705">
    <property type="entry name" value="PHOSPHOCARRIER PROTEIN HPR"/>
    <property type="match status" value="1"/>
</dbReference>
<keyword evidence="6" id="KW-1185">Reference proteome</keyword>
<dbReference type="Pfam" id="PF00381">
    <property type="entry name" value="PTS-HPr"/>
    <property type="match status" value="1"/>
</dbReference>
<name>A0A895XPQ9_9ACTN</name>
<accession>A0A895XPQ9</accession>
<gene>
    <name evidence="5" type="ORF">JQS30_01985</name>
</gene>
<reference evidence="5" key="1">
    <citation type="submission" date="2021-02" db="EMBL/GenBank/DDBJ databases">
        <title>Natronoglycomyces albus gen. nov., sp. nov, a haloalkaliphilic actinobacterium from a soda solonchak soil.</title>
        <authorList>
            <person name="Sorokin D.Y."/>
            <person name="Khijniak T.V."/>
            <person name="Zakharycheva A.P."/>
            <person name="Boueva O.V."/>
            <person name="Ariskina E.V."/>
            <person name="Hahnke R.L."/>
            <person name="Bunk B."/>
            <person name="Sproer C."/>
            <person name="Schumann P."/>
            <person name="Evtushenko L.I."/>
            <person name="Kublanov I.V."/>
        </authorList>
    </citation>
    <scope>NUCLEOTIDE SEQUENCE</scope>
    <source>
        <strain evidence="5">DSM 106290</strain>
    </source>
</reference>
<dbReference type="Gene3D" id="3.30.1340.10">
    <property type="entry name" value="HPr-like"/>
    <property type="match status" value="1"/>
</dbReference>
<dbReference type="GO" id="GO:0005737">
    <property type="term" value="C:cytoplasm"/>
    <property type="evidence" value="ECO:0007669"/>
    <property type="project" value="UniProtKB-SubCell"/>
</dbReference>
<dbReference type="Proteomes" id="UP000662939">
    <property type="component" value="Chromosome"/>
</dbReference>
<proteinExistence type="predicted"/>
<dbReference type="InterPro" id="IPR050399">
    <property type="entry name" value="HPr"/>
</dbReference>
<evidence type="ECO:0000259" key="4">
    <source>
        <dbReference type="PROSITE" id="PS51350"/>
    </source>
</evidence>
<dbReference type="PANTHER" id="PTHR33705:SF2">
    <property type="entry name" value="PHOSPHOCARRIER PROTEIN NPR"/>
    <property type="match status" value="1"/>
</dbReference>
<dbReference type="NCBIfam" id="TIGR01003">
    <property type="entry name" value="PTS_HPr_family"/>
    <property type="match status" value="1"/>
</dbReference>
<keyword evidence="2" id="KW-0963">Cytoplasm</keyword>
<evidence type="ECO:0000256" key="2">
    <source>
        <dbReference type="ARBA" id="ARBA00022490"/>
    </source>
</evidence>
<evidence type="ECO:0000256" key="1">
    <source>
        <dbReference type="ARBA" id="ARBA00004496"/>
    </source>
</evidence>
<dbReference type="PRINTS" id="PR00107">
    <property type="entry name" value="PHOSPHOCPHPR"/>
</dbReference>